<evidence type="ECO:0000313" key="1">
    <source>
        <dbReference type="EMBL" id="KAH0556714.1"/>
    </source>
</evidence>
<reference evidence="1" key="1">
    <citation type="submission" date="2021-03" db="EMBL/GenBank/DDBJ databases">
        <title>Comparative genomics and phylogenomic investigation of the class Geoglossomycetes provide insights into ecological specialization and systematics.</title>
        <authorList>
            <person name="Melie T."/>
            <person name="Pirro S."/>
            <person name="Miller A.N."/>
            <person name="Quandt A."/>
        </authorList>
    </citation>
    <scope>NUCLEOTIDE SEQUENCE</scope>
    <source>
        <strain evidence="1">CAQ_001_2017</strain>
    </source>
</reference>
<accession>A0A9P8L908</accession>
<dbReference type="Gene3D" id="3.30.470.20">
    <property type="entry name" value="ATP-grasp fold, B domain"/>
    <property type="match status" value="1"/>
</dbReference>
<proteinExistence type="predicted"/>
<feature type="non-terminal residue" evidence="1">
    <location>
        <position position="1"/>
    </location>
</feature>
<organism evidence="1 2">
    <name type="scientific">Trichoglossum hirsutum</name>
    <dbReference type="NCBI Taxonomy" id="265104"/>
    <lineage>
        <taxon>Eukaryota</taxon>
        <taxon>Fungi</taxon>
        <taxon>Dikarya</taxon>
        <taxon>Ascomycota</taxon>
        <taxon>Pezizomycotina</taxon>
        <taxon>Geoglossomycetes</taxon>
        <taxon>Geoglossales</taxon>
        <taxon>Geoglossaceae</taxon>
        <taxon>Trichoglossum</taxon>
    </lineage>
</organism>
<dbReference type="Proteomes" id="UP000750711">
    <property type="component" value="Unassembled WGS sequence"/>
</dbReference>
<sequence>TIDSKRHGEDFVIEEYCSGPEVDANLVLYDGELLFFEVSDDFPKSAGTNDSGSFIKLSNVLPSKLLVN</sequence>
<name>A0A9P8L908_9PEZI</name>
<protein>
    <submittedName>
        <fullName evidence="1">Uncharacterized protein</fullName>
    </submittedName>
</protein>
<dbReference type="AlphaFoldDB" id="A0A9P8L908"/>
<keyword evidence="2" id="KW-1185">Reference proteome</keyword>
<comment type="caution">
    <text evidence="1">The sequence shown here is derived from an EMBL/GenBank/DDBJ whole genome shotgun (WGS) entry which is preliminary data.</text>
</comment>
<gene>
    <name evidence="1" type="ORF">GP486_005496</name>
</gene>
<dbReference type="EMBL" id="JAGHQM010001036">
    <property type="protein sequence ID" value="KAH0556714.1"/>
    <property type="molecule type" value="Genomic_DNA"/>
</dbReference>
<evidence type="ECO:0000313" key="2">
    <source>
        <dbReference type="Proteomes" id="UP000750711"/>
    </source>
</evidence>